<evidence type="ECO:0000256" key="6">
    <source>
        <dbReference type="ARBA" id="ARBA00023136"/>
    </source>
</evidence>
<feature type="transmembrane region" description="Helical" evidence="7">
    <location>
        <begin position="6"/>
        <end position="24"/>
    </location>
</feature>
<protein>
    <submittedName>
        <fullName evidence="8">NADH-ubiquinone oxidoreductase, chain 4L</fullName>
    </submittedName>
</protein>
<evidence type="ECO:0000256" key="3">
    <source>
        <dbReference type="ARBA" id="ARBA00022475"/>
    </source>
</evidence>
<dbReference type="InterPro" id="IPR050601">
    <property type="entry name" value="CPA3_antiporter_subunitC"/>
</dbReference>
<dbReference type="Gene3D" id="1.10.287.3510">
    <property type="match status" value="1"/>
</dbReference>
<evidence type="ECO:0000256" key="4">
    <source>
        <dbReference type="ARBA" id="ARBA00022692"/>
    </source>
</evidence>
<dbReference type="Pfam" id="PF00420">
    <property type="entry name" value="Oxidored_q2"/>
    <property type="match status" value="1"/>
</dbReference>
<keyword evidence="5 7" id="KW-1133">Transmembrane helix</keyword>
<reference evidence="9" key="1">
    <citation type="journal article" date="2015" name="MBio">
        <title>Genome-Resolved Metagenomic Analysis Reveals Roles for Candidate Phyla and Other Microbial Community Members in Biogeochemical Transformations in Oil Reservoirs.</title>
        <authorList>
            <person name="Hu P."/>
            <person name="Tom L."/>
            <person name="Singh A."/>
            <person name="Thomas B.C."/>
            <person name="Baker B.J."/>
            <person name="Piceno Y.M."/>
            <person name="Andersen G.L."/>
            <person name="Banfield J.F."/>
        </authorList>
    </citation>
    <scope>NUCLEOTIDE SEQUENCE [LARGE SCALE GENOMIC DNA]</scope>
</reference>
<gene>
    <name evidence="8" type="ORF">XE03_1384</name>
</gene>
<evidence type="ECO:0000256" key="7">
    <source>
        <dbReference type="SAM" id="Phobius"/>
    </source>
</evidence>
<comment type="subcellular location">
    <subcellularLocation>
        <location evidence="1">Cell membrane</location>
        <topology evidence="1">Multi-pass membrane protein</topology>
    </subcellularLocation>
</comment>
<dbReference type="GO" id="GO:0005886">
    <property type="term" value="C:plasma membrane"/>
    <property type="evidence" value="ECO:0007669"/>
    <property type="project" value="UniProtKB-SubCell"/>
</dbReference>
<evidence type="ECO:0000256" key="1">
    <source>
        <dbReference type="ARBA" id="ARBA00004651"/>
    </source>
</evidence>
<comment type="similarity">
    <text evidence="2">Belongs to the CPA3 antiporters (TC 2.A.63) subunit C family.</text>
</comment>
<evidence type="ECO:0000256" key="5">
    <source>
        <dbReference type="ARBA" id="ARBA00022989"/>
    </source>
</evidence>
<feature type="transmembrane region" description="Helical" evidence="7">
    <location>
        <begin position="31"/>
        <end position="52"/>
    </location>
</feature>
<organism evidence="8 9">
    <name type="scientific">candidate division TA06 bacterium 34_109</name>
    <dbReference type="NCBI Taxonomy" id="1635277"/>
    <lineage>
        <taxon>Bacteria</taxon>
        <taxon>Bacteria division TA06</taxon>
    </lineage>
</organism>
<dbReference type="AlphaFoldDB" id="A0A101I2E6"/>
<evidence type="ECO:0000313" key="8">
    <source>
        <dbReference type="EMBL" id="KUK86595.1"/>
    </source>
</evidence>
<dbReference type="EMBL" id="LGGX01000015">
    <property type="protein sequence ID" value="KUK86595.1"/>
    <property type="molecule type" value="Genomic_DNA"/>
</dbReference>
<dbReference type="InterPro" id="IPR039428">
    <property type="entry name" value="NUOK/Mnh_C1-like"/>
</dbReference>
<proteinExistence type="inferred from homology"/>
<comment type="caution">
    <text evidence="8">The sequence shown here is derived from an EMBL/GenBank/DDBJ whole genome shotgun (WGS) entry which is preliminary data.</text>
</comment>
<accession>A0A101I2E6</accession>
<dbReference type="PANTHER" id="PTHR34583">
    <property type="entry name" value="ANTIPORTER SUBUNIT MNHC2-RELATED"/>
    <property type="match status" value="1"/>
</dbReference>
<keyword evidence="6 7" id="KW-0472">Membrane</keyword>
<feature type="transmembrane region" description="Helical" evidence="7">
    <location>
        <begin position="81"/>
        <end position="105"/>
    </location>
</feature>
<keyword evidence="3" id="KW-1003">Cell membrane</keyword>
<keyword evidence="4 7" id="KW-0812">Transmembrane</keyword>
<evidence type="ECO:0000313" key="9">
    <source>
        <dbReference type="Proteomes" id="UP000053467"/>
    </source>
</evidence>
<keyword evidence="8" id="KW-0830">Ubiquinone</keyword>
<dbReference type="Proteomes" id="UP000053467">
    <property type="component" value="Unassembled WGS sequence"/>
</dbReference>
<sequence length="122" mass="13244">MIDNRTLYIFSFIIFLIGVYGVITNKNLLKILISVSIIETALNIFLVSTGYISGSKPPILNSGMKVISPNNINISDPLPHALVLTAIVIGVGTTAIGIGLAIKLYNHYKTLNVNRMGDKDEL</sequence>
<name>A0A101I2E6_UNCT6</name>
<dbReference type="PANTHER" id="PTHR34583:SF2">
    <property type="entry name" value="ANTIPORTER SUBUNIT MNHC2-RELATED"/>
    <property type="match status" value="1"/>
</dbReference>
<evidence type="ECO:0000256" key="2">
    <source>
        <dbReference type="ARBA" id="ARBA00010388"/>
    </source>
</evidence>